<dbReference type="Gene3D" id="1.25.40.10">
    <property type="entry name" value="Tetratricopeptide repeat domain"/>
    <property type="match status" value="1"/>
</dbReference>
<evidence type="ECO:0000256" key="2">
    <source>
        <dbReference type="SAM" id="SignalP"/>
    </source>
</evidence>
<feature type="chain" id="PRO_5015537866" evidence="2">
    <location>
        <begin position="30"/>
        <end position="183"/>
    </location>
</feature>
<dbReference type="Pfam" id="PF13181">
    <property type="entry name" value="TPR_8"/>
    <property type="match status" value="1"/>
</dbReference>
<dbReference type="OrthoDB" id="9814042at2"/>
<dbReference type="SMART" id="SM00028">
    <property type="entry name" value="TPR"/>
    <property type="match status" value="4"/>
</dbReference>
<dbReference type="InterPro" id="IPR011990">
    <property type="entry name" value="TPR-like_helical_dom_sf"/>
</dbReference>
<evidence type="ECO:0000256" key="1">
    <source>
        <dbReference type="PROSITE-ProRule" id="PRU00339"/>
    </source>
</evidence>
<name>A0A2U0T5B3_9PAST</name>
<keyword evidence="4" id="KW-1185">Reference proteome</keyword>
<feature type="signal peptide" evidence="2">
    <location>
        <begin position="1"/>
        <end position="29"/>
    </location>
</feature>
<sequence>MQFKKLTQIRPHFLFILFLSACVSSGHNADFDRQQAAKARVELAIGYLNQQAWSQAKLNLDKALSYAPDYYLVHSAFAYFYQQQGDVELAQKAYIKAIDLDKNQGDVHNNYGAFLCSQGEFDNAYSQFQAALASPQYYQQADTYENLVLCAYSQNNLARAQENLLQLEKISPQRAAQLKSMLK</sequence>
<keyword evidence="1" id="KW-0802">TPR repeat</keyword>
<evidence type="ECO:0000313" key="3">
    <source>
        <dbReference type="EMBL" id="PVX38789.1"/>
    </source>
</evidence>
<accession>A0A2U0T5B3</accession>
<reference evidence="3 4" key="1">
    <citation type="submission" date="2018-05" db="EMBL/GenBank/DDBJ databases">
        <title>Genomic Encyclopedia of Type Strains, Phase IV (KMG-IV): sequencing the most valuable type-strain genomes for metagenomic binning, comparative biology and taxonomic classification.</title>
        <authorList>
            <person name="Goeker M."/>
        </authorList>
    </citation>
    <scope>NUCLEOTIDE SEQUENCE [LARGE SCALE GENOMIC DNA]</scope>
    <source>
        <strain evidence="3 4">DSM 22999</strain>
    </source>
</reference>
<dbReference type="SUPFAM" id="SSF48452">
    <property type="entry name" value="TPR-like"/>
    <property type="match status" value="1"/>
</dbReference>
<dbReference type="AlphaFoldDB" id="A0A2U0T5B3"/>
<dbReference type="PROSITE" id="PS50005">
    <property type="entry name" value="TPR"/>
    <property type="match status" value="1"/>
</dbReference>
<dbReference type="RefSeq" id="WP_116631867.1">
    <property type="nucleotide sequence ID" value="NZ_QENU01000007.1"/>
</dbReference>
<evidence type="ECO:0000313" key="4">
    <source>
        <dbReference type="Proteomes" id="UP000245909"/>
    </source>
</evidence>
<dbReference type="InterPro" id="IPR013360">
    <property type="entry name" value="Pilus_4_PilW"/>
</dbReference>
<dbReference type="Proteomes" id="UP000245909">
    <property type="component" value="Unassembled WGS sequence"/>
</dbReference>
<dbReference type="EMBL" id="QENU01000007">
    <property type="protein sequence ID" value="PVX38789.1"/>
    <property type="molecule type" value="Genomic_DNA"/>
</dbReference>
<keyword evidence="2" id="KW-0732">Signal</keyword>
<comment type="caution">
    <text evidence="3">The sequence shown here is derived from an EMBL/GenBank/DDBJ whole genome shotgun (WGS) entry which is preliminary data.</text>
</comment>
<organism evidence="3 4">
    <name type="scientific">Alitibacter langaaensis DSM 22999</name>
    <dbReference type="NCBI Taxonomy" id="1122935"/>
    <lineage>
        <taxon>Bacteria</taxon>
        <taxon>Pseudomonadati</taxon>
        <taxon>Pseudomonadota</taxon>
        <taxon>Gammaproteobacteria</taxon>
        <taxon>Pasteurellales</taxon>
        <taxon>Pasteurellaceae</taxon>
        <taxon>Alitibacter</taxon>
    </lineage>
</organism>
<proteinExistence type="predicted"/>
<dbReference type="InterPro" id="IPR019734">
    <property type="entry name" value="TPR_rpt"/>
</dbReference>
<dbReference type="PROSITE" id="PS51257">
    <property type="entry name" value="PROKAR_LIPOPROTEIN"/>
    <property type="match status" value="1"/>
</dbReference>
<dbReference type="NCBIfam" id="TIGR02521">
    <property type="entry name" value="type_IV_pilW"/>
    <property type="match status" value="1"/>
</dbReference>
<feature type="repeat" description="TPR" evidence="1">
    <location>
        <begin position="71"/>
        <end position="104"/>
    </location>
</feature>
<gene>
    <name evidence="3" type="ORF">C8D76_10710</name>
</gene>
<protein>
    <submittedName>
        <fullName evidence="3">Type IV pilus assembly protein PilF</fullName>
    </submittedName>
</protein>